<feature type="disulfide bond" evidence="3">
    <location>
        <begin position="41"/>
        <end position="55"/>
    </location>
</feature>
<name>A0A5J9TQE7_9POAL</name>
<dbReference type="PROSITE" id="PS50941">
    <property type="entry name" value="CHIT_BIND_I_2"/>
    <property type="match status" value="1"/>
</dbReference>
<proteinExistence type="predicted"/>
<evidence type="ECO:0000256" key="5">
    <source>
        <dbReference type="SAM" id="SignalP"/>
    </source>
</evidence>
<feature type="compositionally biased region" description="Low complexity" evidence="4">
    <location>
        <begin position="67"/>
        <end position="79"/>
    </location>
</feature>
<dbReference type="CDD" id="cd06921">
    <property type="entry name" value="ChtBD1_GH19_hevein"/>
    <property type="match status" value="1"/>
</dbReference>
<keyword evidence="1 3" id="KW-0147">Chitin-binding</keyword>
<evidence type="ECO:0000256" key="4">
    <source>
        <dbReference type="SAM" id="MobiDB-lite"/>
    </source>
</evidence>
<dbReference type="Pfam" id="PF00187">
    <property type="entry name" value="Chitin_bind_1"/>
    <property type="match status" value="1"/>
</dbReference>
<keyword evidence="2 3" id="KW-1015">Disulfide bond</keyword>
<evidence type="ECO:0000313" key="7">
    <source>
        <dbReference type="EMBL" id="TVU12891.1"/>
    </source>
</evidence>
<dbReference type="EMBL" id="RWGY01000039">
    <property type="protein sequence ID" value="TVU12891.1"/>
    <property type="molecule type" value="Genomic_DNA"/>
</dbReference>
<accession>A0A5J9TQE7</accession>
<feature type="signal peptide" evidence="5">
    <location>
        <begin position="1"/>
        <end position="24"/>
    </location>
</feature>
<dbReference type="InterPro" id="IPR018371">
    <property type="entry name" value="Chitin-binding_1_CS"/>
</dbReference>
<comment type="caution">
    <text evidence="7">The sequence shown here is derived from an EMBL/GenBank/DDBJ whole genome shotgun (WGS) entry which is preliminary data.</text>
</comment>
<gene>
    <name evidence="7" type="ORF">EJB05_46557</name>
</gene>
<dbReference type="InterPro" id="IPR036861">
    <property type="entry name" value="Endochitinase-like_sf"/>
</dbReference>
<dbReference type="Gene3D" id="3.30.60.10">
    <property type="entry name" value="Endochitinase-like"/>
    <property type="match status" value="1"/>
</dbReference>
<feature type="disulfide bond" evidence="3">
    <location>
        <begin position="27"/>
        <end position="42"/>
    </location>
</feature>
<keyword evidence="8" id="KW-1185">Reference proteome</keyword>
<evidence type="ECO:0000313" key="8">
    <source>
        <dbReference type="Proteomes" id="UP000324897"/>
    </source>
</evidence>
<organism evidence="7 8">
    <name type="scientific">Eragrostis curvula</name>
    <name type="common">weeping love grass</name>
    <dbReference type="NCBI Taxonomy" id="38414"/>
    <lineage>
        <taxon>Eukaryota</taxon>
        <taxon>Viridiplantae</taxon>
        <taxon>Streptophyta</taxon>
        <taxon>Embryophyta</taxon>
        <taxon>Tracheophyta</taxon>
        <taxon>Spermatophyta</taxon>
        <taxon>Magnoliopsida</taxon>
        <taxon>Liliopsida</taxon>
        <taxon>Poales</taxon>
        <taxon>Poaceae</taxon>
        <taxon>PACMAD clade</taxon>
        <taxon>Chloridoideae</taxon>
        <taxon>Eragrostideae</taxon>
        <taxon>Eragrostidinae</taxon>
        <taxon>Eragrostis</taxon>
    </lineage>
</organism>
<dbReference type="OrthoDB" id="672071at2759"/>
<feature type="disulfide bond" evidence="3">
    <location>
        <begin position="59"/>
        <end position="63"/>
    </location>
</feature>
<feature type="chain" id="PRO_5023906157" description="Chitin-binding type-1 domain-containing protein" evidence="5">
    <location>
        <begin position="25"/>
        <end position="95"/>
    </location>
</feature>
<dbReference type="InterPro" id="IPR001002">
    <property type="entry name" value="Chitin-bd_1"/>
</dbReference>
<dbReference type="Gramene" id="TVU12891">
    <property type="protein sequence ID" value="TVU12891"/>
    <property type="gene ID" value="EJB05_46557"/>
</dbReference>
<sequence length="95" mass="9858">MAKMVRAVAVVAVLALLFTVAARGQECGVQAGGLLCPDFKCCSQWGYCGNSLDFCGDGCQSQCQPLSGGSNSSGVASVAPRQPRRLQPAAVHREN</sequence>
<evidence type="ECO:0000256" key="1">
    <source>
        <dbReference type="ARBA" id="ARBA00022669"/>
    </source>
</evidence>
<feature type="non-terminal residue" evidence="7">
    <location>
        <position position="1"/>
    </location>
</feature>
<dbReference type="AlphaFoldDB" id="A0A5J9TQE7"/>
<dbReference type="SMART" id="SM00270">
    <property type="entry name" value="ChtBD1"/>
    <property type="match status" value="1"/>
</dbReference>
<dbReference type="SUPFAM" id="SSF57016">
    <property type="entry name" value="Plant lectins/antimicrobial peptides"/>
    <property type="match status" value="1"/>
</dbReference>
<feature type="domain" description="Chitin-binding type-1" evidence="6">
    <location>
        <begin position="24"/>
        <end position="65"/>
    </location>
</feature>
<dbReference type="Proteomes" id="UP000324897">
    <property type="component" value="Chromosome 3"/>
</dbReference>
<evidence type="ECO:0000256" key="2">
    <source>
        <dbReference type="ARBA" id="ARBA00023157"/>
    </source>
</evidence>
<feature type="disulfide bond" evidence="3">
    <location>
        <begin position="36"/>
        <end position="48"/>
    </location>
</feature>
<evidence type="ECO:0000256" key="3">
    <source>
        <dbReference type="PROSITE-ProRule" id="PRU00261"/>
    </source>
</evidence>
<dbReference type="PROSITE" id="PS00026">
    <property type="entry name" value="CHIT_BIND_I_1"/>
    <property type="match status" value="1"/>
</dbReference>
<protein>
    <recommendedName>
        <fullName evidence="6">Chitin-binding type-1 domain-containing protein</fullName>
    </recommendedName>
</protein>
<feature type="region of interest" description="Disordered" evidence="4">
    <location>
        <begin position="66"/>
        <end position="95"/>
    </location>
</feature>
<dbReference type="GO" id="GO:0008061">
    <property type="term" value="F:chitin binding"/>
    <property type="evidence" value="ECO:0007669"/>
    <property type="project" value="UniProtKB-UniRule"/>
</dbReference>
<evidence type="ECO:0000259" key="6">
    <source>
        <dbReference type="PROSITE" id="PS50941"/>
    </source>
</evidence>
<reference evidence="7 8" key="1">
    <citation type="journal article" date="2019" name="Sci. Rep.">
        <title>A high-quality genome of Eragrostis curvula grass provides insights into Poaceae evolution and supports new strategies to enhance forage quality.</title>
        <authorList>
            <person name="Carballo J."/>
            <person name="Santos B.A.C.M."/>
            <person name="Zappacosta D."/>
            <person name="Garbus I."/>
            <person name="Selva J.P."/>
            <person name="Gallo C.A."/>
            <person name="Diaz A."/>
            <person name="Albertini E."/>
            <person name="Caccamo M."/>
            <person name="Echenique V."/>
        </authorList>
    </citation>
    <scope>NUCLEOTIDE SEQUENCE [LARGE SCALE GENOMIC DNA]</scope>
    <source>
        <strain evidence="8">cv. Victoria</strain>
        <tissue evidence="7">Leaf</tissue>
    </source>
</reference>
<keyword evidence="5" id="KW-0732">Signal</keyword>